<evidence type="ECO:0000313" key="1">
    <source>
        <dbReference type="EMBL" id="KAF9420488.1"/>
    </source>
</evidence>
<protein>
    <submittedName>
        <fullName evidence="1">Uncharacterized protein</fullName>
    </submittedName>
</protein>
<organism evidence="1 2">
    <name type="scientific">Spodoptera exigua</name>
    <name type="common">Beet armyworm</name>
    <name type="synonym">Noctua fulgens</name>
    <dbReference type="NCBI Taxonomy" id="7107"/>
    <lineage>
        <taxon>Eukaryota</taxon>
        <taxon>Metazoa</taxon>
        <taxon>Ecdysozoa</taxon>
        <taxon>Arthropoda</taxon>
        <taxon>Hexapoda</taxon>
        <taxon>Insecta</taxon>
        <taxon>Pterygota</taxon>
        <taxon>Neoptera</taxon>
        <taxon>Endopterygota</taxon>
        <taxon>Lepidoptera</taxon>
        <taxon>Glossata</taxon>
        <taxon>Ditrysia</taxon>
        <taxon>Noctuoidea</taxon>
        <taxon>Noctuidae</taxon>
        <taxon>Amphipyrinae</taxon>
        <taxon>Spodoptera</taxon>
    </lineage>
</organism>
<dbReference type="Proteomes" id="UP000648187">
    <property type="component" value="Unassembled WGS sequence"/>
</dbReference>
<proteinExistence type="predicted"/>
<keyword evidence="2" id="KW-1185">Reference proteome</keyword>
<evidence type="ECO:0000313" key="2">
    <source>
        <dbReference type="Proteomes" id="UP000648187"/>
    </source>
</evidence>
<accession>A0A835GNV5</accession>
<gene>
    <name evidence="1" type="ORF">HW555_003238</name>
</gene>
<comment type="caution">
    <text evidence="1">The sequence shown here is derived from an EMBL/GenBank/DDBJ whole genome shotgun (WGS) entry which is preliminary data.</text>
</comment>
<name>A0A835GNV5_SPOEX</name>
<dbReference type="AlphaFoldDB" id="A0A835GNV5"/>
<reference evidence="1" key="1">
    <citation type="submission" date="2020-08" db="EMBL/GenBank/DDBJ databases">
        <title>Spodoptera exigua strain:BAW_Kor-Di-RS1 Genome sequencing and assembly.</title>
        <authorList>
            <person name="Kim J."/>
            <person name="Nam H.Y."/>
            <person name="Kwon M."/>
            <person name="Choi J.H."/>
            <person name="Cho S.R."/>
            <person name="Kim G.-H."/>
        </authorList>
    </citation>
    <scope>NUCLEOTIDE SEQUENCE</scope>
    <source>
        <strain evidence="1">BAW_Kor-Di-RS1</strain>
        <tissue evidence="1">Whole-body</tissue>
    </source>
</reference>
<sequence>MAALNGQEIETTESILKIKSLIDLFNETVDAVYYPLRELTIDEDYIFVNISKAKPIDMALSCTF</sequence>
<dbReference type="EMBL" id="JACKWZ010000031">
    <property type="protein sequence ID" value="KAF9420488.1"/>
    <property type="molecule type" value="Genomic_DNA"/>
</dbReference>